<accession>A0A151IXM7</accession>
<dbReference type="AlphaFoldDB" id="A0A151IXM7"/>
<reference evidence="2 3" key="1">
    <citation type="submission" date="2015-09" db="EMBL/GenBank/DDBJ databases">
        <title>Trachymyrmex cornetzi WGS genome.</title>
        <authorList>
            <person name="Nygaard S."/>
            <person name="Hu H."/>
            <person name="Boomsma J."/>
            <person name="Zhang G."/>
        </authorList>
    </citation>
    <scope>NUCLEOTIDE SEQUENCE [LARGE SCALE GENOMIC DNA]</scope>
    <source>
        <strain evidence="2">Tcor2-1</strain>
        <tissue evidence="2">Whole body</tissue>
    </source>
</reference>
<protein>
    <submittedName>
        <fullName evidence="2">Uncharacterized protein</fullName>
    </submittedName>
</protein>
<organism evidence="2 3">
    <name type="scientific">Trachymyrmex cornetzi</name>
    <dbReference type="NCBI Taxonomy" id="471704"/>
    <lineage>
        <taxon>Eukaryota</taxon>
        <taxon>Metazoa</taxon>
        <taxon>Ecdysozoa</taxon>
        <taxon>Arthropoda</taxon>
        <taxon>Hexapoda</taxon>
        <taxon>Insecta</taxon>
        <taxon>Pterygota</taxon>
        <taxon>Neoptera</taxon>
        <taxon>Endopterygota</taxon>
        <taxon>Hymenoptera</taxon>
        <taxon>Apocrita</taxon>
        <taxon>Aculeata</taxon>
        <taxon>Formicoidea</taxon>
        <taxon>Formicidae</taxon>
        <taxon>Myrmicinae</taxon>
        <taxon>Trachymyrmex</taxon>
    </lineage>
</organism>
<sequence length="136" mass="15566">MAESSRNAVVDNATKDSYFLMHIAPARRKEREDENRPRGRRKAKRKRDREKEEEEDKETEARERGLNAGRKKQRLGTKVASAGKTSEYGDAGTDIEESHGRYRGREVGGVCKYFSNPHRGLPFPASSFARLSHRFV</sequence>
<feature type="compositionally biased region" description="Basic and acidic residues" evidence="1">
    <location>
        <begin position="27"/>
        <end position="37"/>
    </location>
</feature>
<proteinExistence type="predicted"/>
<evidence type="ECO:0000256" key="1">
    <source>
        <dbReference type="SAM" id="MobiDB-lite"/>
    </source>
</evidence>
<feature type="compositionally biased region" description="Basic residues" evidence="1">
    <location>
        <begin position="38"/>
        <end position="48"/>
    </location>
</feature>
<dbReference type="EMBL" id="KQ980796">
    <property type="protein sequence ID" value="KYN12987.1"/>
    <property type="molecule type" value="Genomic_DNA"/>
</dbReference>
<feature type="region of interest" description="Disordered" evidence="1">
    <location>
        <begin position="1"/>
        <end position="101"/>
    </location>
</feature>
<evidence type="ECO:0000313" key="3">
    <source>
        <dbReference type="Proteomes" id="UP000078492"/>
    </source>
</evidence>
<gene>
    <name evidence="2" type="ORF">ALC57_14833</name>
</gene>
<keyword evidence="3" id="KW-1185">Reference proteome</keyword>
<evidence type="ECO:0000313" key="2">
    <source>
        <dbReference type="EMBL" id="KYN12987.1"/>
    </source>
</evidence>
<name>A0A151IXM7_9HYME</name>
<dbReference type="Proteomes" id="UP000078492">
    <property type="component" value="Unassembled WGS sequence"/>
</dbReference>